<evidence type="ECO:0000313" key="2">
    <source>
        <dbReference type="EMBL" id="SEB35199.1"/>
    </source>
</evidence>
<proteinExistence type="predicted"/>
<accession>A0A1H4IMA2</accession>
<name>A0A1H4IMA2_9MICO</name>
<sequence length="374" mass="39666">MATIDGFRAGFLEEPGYLDFAAVGPVSQTVVEELRAAYDGLSRMRFGARARIMTNGDRLAQAVAALTGFEPENVTAQPNTSMGLVQAIFGLRGRLLLSRGEFPSMTVAAVRSTQLRRELELSWLDGVDGRVTAGDIAQSLTDDVSAVVVALVDPRTGYRADLTAIREAIGDRLLIVDGIQGVGAVTADFTAADVIATGGHKWLRAGWGTGFLAFSDWALERIDPVVSGFTGTEEYEPWGHVPDPARGTIGAFTVSGPDYVAEARLAAALEEVGQTGQATIEAAILDRVGELIELFDASGLEVVSPRERAEQSGIVVVDPGEGGAARLGAALYNTGVTATTRQGRVRFSVHAGTDDATIRMLRQALLVYRTPDDN</sequence>
<dbReference type="AlphaFoldDB" id="A0A1H4IMA2"/>
<dbReference type="InterPro" id="IPR015421">
    <property type="entry name" value="PyrdxlP-dep_Trfase_major"/>
</dbReference>
<keyword evidence="2" id="KW-0456">Lyase</keyword>
<dbReference type="Pfam" id="PF00266">
    <property type="entry name" value="Aminotran_5"/>
    <property type="match status" value="1"/>
</dbReference>
<dbReference type="InterPro" id="IPR000192">
    <property type="entry name" value="Aminotrans_V_dom"/>
</dbReference>
<protein>
    <submittedName>
        <fullName evidence="2">Selenocysteine lyase/Cysteine desulfurase</fullName>
    </submittedName>
</protein>
<feature type="domain" description="Aminotransferase class V" evidence="1">
    <location>
        <begin position="17"/>
        <end position="344"/>
    </location>
</feature>
<evidence type="ECO:0000259" key="1">
    <source>
        <dbReference type="Pfam" id="PF00266"/>
    </source>
</evidence>
<dbReference type="STRING" id="640635.SAMN04489806_0043"/>
<organism evidence="2 3">
    <name type="scientific">Paramicrobacterium humi</name>
    <dbReference type="NCBI Taxonomy" id="640635"/>
    <lineage>
        <taxon>Bacteria</taxon>
        <taxon>Bacillati</taxon>
        <taxon>Actinomycetota</taxon>
        <taxon>Actinomycetes</taxon>
        <taxon>Micrococcales</taxon>
        <taxon>Microbacteriaceae</taxon>
        <taxon>Paramicrobacterium</taxon>
    </lineage>
</organism>
<dbReference type="InterPro" id="IPR015424">
    <property type="entry name" value="PyrdxlP-dep_Trfase"/>
</dbReference>
<dbReference type="InterPro" id="IPR015422">
    <property type="entry name" value="PyrdxlP-dep_Trfase_small"/>
</dbReference>
<dbReference type="Gene3D" id="3.40.640.10">
    <property type="entry name" value="Type I PLP-dependent aspartate aminotransferase-like (Major domain)"/>
    <property type="match status" value="1"/>
</dbReference>
<dbReference type="EMBL" id="FNRY01000001">
    <property type="protein sequence ID" value="SEB35199.1"/>
    <property type="molecule type" value="Genomic_DNA"/>
</dbReference>
<keyword evidence="3" id="KW-1185">Reference proteome</keyword>
<dbReference type="GO" id="GO:0016829">
    <property type="term" value="F:lyase activity"/>
    <property type="evidence" value="ECO:0007669"/>
    <property type="project" value="UniProtKB-KW"/>
</dbReference>
<reference evidence="2 3" key="1">
    <citation type="submission" date="2016-10" db="EMBL/GenBank/DDBJ databases">
        <authorList>
            <person name="de Groot N.N."/>
        </authorList>
    </citation>
    <scope>NUCLEOTIDE SEQUENCE [LARGE SCALE GENOMIC DNA]</scope>
    <source>
        <strain evidence="2 3">DSM 21799</strain>
    </source>
</reference>
<dbReference type="Proteomes" id="UP000199183">
    <property type="component" value="Unassembled WGS sequence"/>
</dbReference>
<dbReference type="OrthoDB" id="4743071at2"/>
<dbReference type="RefSeq" id="WP_091178693.1">
    <property type="nucleotide sequence ID" value="NZ_FNRY01000001.1"/>
</dbReference>
<evidence type="ECO:0000313" key="3">
    <source>
        <dbReference type="Proteomes" id="UP000199183"/>
    </source>
</evidence>
<dbReference type="Gene3D" id="3.90.1150.10">
    <property type="entry name" value="Aspartate Aminotransferase, domain 1"/>
    <property type="match status" value="1"/>
</dbReference>
<gene>
    <name evidence="2" type="ORF">SAMN04489806_0043</name>
</gene>
<dbReference type="SUPFAM" id="SSF53383">
    <property type="entry name" value="PLP-dependent transferases"/>
    <property type="match status" value="1"/>
</dbReference>